<evidence type="ECO:0000313" key="4">
    <source>
        <dbReference type="Proteomes" id="UP001241758"/>
    </source>
</evidence>
<dbReference type="SUPFAM" id="SSF55008">
    <property type="entry name" value="HMA, heavy metal-associated domain"/>
    <property type="match status" value="1"/>
</dbReference>
<dbReference type="RefSeq" id="WP_282758408.1">
    <property type="nucleotide sequence ID" value="NZ_JASCTH010000004.1"/>
</dbReference>
<dbReference type="Proteomes" id="UP001241758">
    <property type="component" value="Unassembled WGS sequence"/>
</dbReference>
<dbReference type="InterPro" id="IPR036163">
    <property type="entry name" value="HMA_dom_sf"/>
</dbReference>
<evidence type="ECO:0000313" key="3">
    <source>
        <dbReference type="EMBL" id="MDI6098640.1"/>
    </source>
</evidence>
<keyword evidence="4" id="KW-1185">Reference proteome</keyword>
<sequence length="70" mass="7018">MAVTSTFTVKGMTCSHCVQSVTEELSALPGVTGVQVDLSSGGVTVASEAPLSDEAVRAAVDEAGYELADA</sequence>
<name>A0ABT6WFX6_9ACTN</name>
<dbReference type="PROSITE" id="PS01047">
    <property type="entry name" value="HMA_1"/>
    <property type="match status" value="1"/>
</dbReference>
<dbReference type="InterPro" id="IPR000428">
    <property type="entry name" value="Cu-bd"/>
</dbReference>
<dbReference type="Pfam" id="PF00403">
    <property type="entry name" value="HMA"/>
    <property type="match status" value="1"/>
</dbReference>
<evidence type="ECO:0000256" key="1">
    <source>
        <dbReference type="ARBA" id="ARBA00022723"/>
    </source>
</evidence>
<organism evidence="3 4">
    <name type="scientific">Actinoplanes sandaracinus</name>
    <dbReference type="NCBI Taxonomy" id="3045177"/>
    <lineage>
        <taxon>Bacteria</taxon>
        <taxon>Bacillati</taxon>
        <taxon>Actinomycetota</taxon>
        <taxon>Actinomycetes</taxon>
        <taxon>Micromonosporales</taxon>
        <taxon>Micromonosporaceae</taxon>
        <taxon>Actinoplanes</taxon>
    </lineage>
</organism>
<dbReference type="Gene3D" id="3.30.70.100">
    <property type="match status" value="1"/>
</dbReference>
<dbReference type="PRINTS" id="PR00944">
    <property type="entry name" value="CUEXPORT"/>
</dbReference>
<comment type="caution">
    <text evidence="3">The sequence shown here is derived from an EMBL/GenBank/DDBJ whole genome shotgun (WGS) entry which is preliminary data.</text>
</comment>
<dbReference type="PROSITE" id="PS50846">
    <property type="entry name" value="HMA_2"/>
    <property type="match status" value="1"/>
</dbReference>
<dbReference type="EMBL" id="JASCTH010000004">
    <property type="protein sequence ID" value="MDI6098640.1"/>
    <property type="molecule type" value="Genomic_DNA"/>
</dbReference>
<proteinExistence type="predicted"/>
<dbReference type="InterPro" id="IPR006121">
    <property type="entry name" value="HMA_dom"/>
</dbReference>
<feature type="domain" description="HMA" evidence="2">
    <location>
        <begin position="3"/>
        <end position="68"/>
    </location>
</feature>
<evidence type="ECO:0000259" key="2">
    <source>
        <dbReference type="PROSITE" id="PS50846"/>
    </source>
</evidence>
<dbReference type="InterPro" id="IPR017969">
    <property type="entry name" value="Heavy-metal-associated_CS"/>
</dbReference>
<accession>A0ABT6WFX6</accession>
<dbReference type="CDD" id="cd00371">
    <property type="entry name" value="HMA"/>
    <property type="match status" value="1"/>
</dbReference>
<reference evidence="3 4" key="1">
    <citation type="submission" date="2023-05" db="EMBL/GenBank/DDBJ databases">
        <title>Actinoplanes sp. NEAU-A12 genome sequencing.</title>
        <authorList>
            <person name="Wang Z.-S."/>
        </authorList>
    </citation>
    <scope>NUCLEOTIDE SEQUENCE [LARGE SCALE GENOMIC DNA]</scope>
    <source>
        <strain evidence="3 4">NEAU-A12</strain>
    </source>
</reference>
<gene>
    <name evidence="3" type="ORF">QLQ12_08500</name>
</gene>
<protein>
    <submittedName>
        <fullName evidence="3">Cation transporter</fullName>
    </submittedName>
</protein>
<keyword evidence="1" id="KW-0479">Metal-binding</keyword>